<dbReference type="PANTHER" id="PTHR35861">
    <property type="match status" value="1"/>
</dbReference>
<evidence type="ECO:0000256" key="5">
    <source>
        <dbReference type="ARBA" id="ARBA00023003"/>
    </source>
</evidence>
<feature type="domain" description="Tail sheath protein C-terminal" evidence="8">
    <location>
        <begin position="682"/>
        <end position="781"/>
    </location>
</feature>
<evidence type="ECO:0000256" key="4">
    <source>
        <dbReference type="ARBA" id="ARBA00022766"/>
    </source>
</evidence>
<reference evidence="9" key="1">
    <citation type="submission" date="2020-05" db="EMBL/GenBank/DDBJ databases">
        <authorList>
            <person name="Chiriac C."/>
            <person name="Salcher M."/>
            <person name="Ghai R."/>
            <person name="Kavagutti S V."/>
        </authorList>
    </citation>
    <scope>NUCLEOTIDE SEQUENCE</scope>
</reference>
<keyword evidence="4" id="KW-1242">Viral contractile tail ejection system</keyword>
<evidence type="ECO:0000256" key="2">
    <source>
        <dbReference type="ARBA" id="ARBA00022595"/>
    </source>
</evidence>
<dbReference type="PANTHER" id="PTHR35861:SF1">
    <property type="entry name" value="PHAGE TAIL SHEATH PROTEIN"/>
    <property type="match status" value="1"/>
</dbReference>
<keyword evidence="7" id="KW-1160">Virus entry into host cell</keyword>
<dbReference type="InterPro" id="IPR020287">
    <property type="entry name" value="Tail_sheath_C"/>
</dbReference>
<dbReference type="Gene3D" id="3.40.50.11780">
    <property type="match status" value="1"/>
</dbReference>
<accession>A0A6J5TA75</accession>
<keyword evidence="3" id="KW-1227">Viral tail protein</keyword>
<comment type="similarity">
    <text evidence="1">Belongs to the myoviridae tail sheath protein family.</text>
</comment>
<evidence type="ECO:0000256" key="3">
    <source>
        <dbReference type="ARBA" id="ARBA00022732"/>
    </source>
</evidence>
<evidence type="ECO:0000256" key="7">
    <source>
        <dbReference type="ARBA" id="ARBA00023296"/>
    </source>
</evidence>
<sequence length="792" mass="85350">MAQLTSPGVSVSVIDESAYAGSGNGTVPVIVLATRSNKSSPDGSTATYTTAPFAKKALTITSQRELVQLFGEPKFTIVDGTPVHGHELNEYGLLATYYYLGVANRAIVVRADLDMSQLEPQAEMPMGPPTNGQYWLDTDASTFGLFEGNGTAWIAKSVIITDGTPGAGVGVDGQYALDASSALKKFYKKVSGVWLVASSSALQKTVTVSPHYQVPTPAAGDVWFKTTSPNAGLNVKLKKYNSVTQSWTLQTVGAGNVDQLVGYQDNATATQEFGSKLVNNSIYLQFANTSIAQFQVERFNGQAWSTITPSATVSAPTGAIVDGTLWYDAGDMVDMYVKTTVENTPTWMAVESVTVNTDAPMDPSAGSVWIDTNDMANYPLIKVYNGNDWISKDNADQSTPDGALFVDLTATAQDTSGVAGGANPMDDQTPNPAYYPDGMILWNSAVSSGNVKKYNAAAGHWQSESGNIDSGAKAGAAYMFDKAQRRVVVKRLQEALAENDDLRAETLAFNLIATPGYAECIDEMITLNIDRKETAFVIADTPMKLSNKMSEVVTWATGTNAGTNGADGLTTRSGDVAIYYPSGLSTDLNGNDVAVPASHAVLRGYAYNDQVAYPWFAPAGLTRGALSGISNLGTVNTENEFVPMALNQGQRDALYTKNVNPLVNFPGQGLYIWGQKTLFPNDSALDRVNVGRLLAYLRERFDYIARPFIFEPNDKRTRDRVLAVFNGFLADLFTKRAVYDFLVVCDESNNTPARIDRNELYIDVAIEPVKAIEFIYIPVRVVNTGAIANNTK</sequence>
<name>A0A6J5TA75_9CAUD</name>
<keyword evidence="5" id="KW-1229">Viral tail sheath protein</keyword>
<protein>
    <submittedName>
        <fullName evidence="9">Phage tail sheath C-terminal domain containing protein</fullName>
    </submittedName>
</protein>
<evidence type="ECO:0000313" key="9">
    <source>
        <dbReference type="EMBL" id="CAB4241501.1"/>
    </source>
</evidence>
<proteinExistence type="inferred from homology"/>
<dbReference type="GO" id="GO:0098027">
    <property type="term" value="C:virus tail, sheath"/>
    <property type="evidence" value="ECO:0007669"/>
    <property type="project" value="UniProtKB-KW"/>
</dbReference>
<organism evidence="9">
    <name type="scientific">uncultured Caudovirales phage</name>
    <dbReference type="NCBI Taxonomy" id="2100421"/>
    <lineage>
        <taxon>Viruses</taxon>
        <taxon>Duplodnaviria</taxon>
        <taxon>Heunggongvirae</taxon>
        <taxon>Uroviricota</taxon>
        <taxon>Caudoviricetes</taxon>
        <taxon>Peduoviridae</taxon>
        <taxon>Maltschvirus</taxon>
        <taxon>Maltschvirus maltsch</taxon>
    </lineage>
</organism>
<keyword evidence="2" id="KW-1162">Viral penetration into host cytoplasm</keyword>
<keyword evidence="6" id="KW-1171">Viral genome ejection through host cell envelope</keyword>
<dbReference type="Pfam" id="PF17482">
    <property type="entry name" value="Phage_sheath_1C"/>
    <property type="match status" value="1"/>
</dbReference>
<evidence type="ECO:0000256" key="1">
    <source>
        <dbReference type="ARBA" id="ARBA00008005"/>
    </source>
</evidence>
<gene>
    <name evidence="9" type="ORF">UFOVP71_39</name>
</gene>
<evidence type="ECO:0000256" key="6">
    <source>
        <dbReference type="ARBA" id="ARBA00023009"/>
    </source>
</evidence>
<keyword evidence="5" id="KW-0946">Virion</keyword>
<evidence type="ECO:0000259" key="8">
    <source>
        <dbReference type="Pfam" id="PF17482"/>
    </source>
</evidence>
<dbReference type="InterPro" id="IPR052042">
    <property type="entry name" value="Tail_sheath_structural"/>
</dbReference>
<dbReference type="GO" id="GO:0099000">
    <property type="term" value="P:symbiont genome ejection through host cell envelope, contractile tail mechanism"/>
    <property type="evidence" value="ECO:0007669"/>
    <property type="project" value="UniProtKB-KW"/>
</dbReference>
<dbReference type="EMBL" id="LR797824">
    <property type="protein sequence ID" value="CAB4241501.1"/>
    <property type="molecule type" value="Genomic_DNA"/>
</dbReference>